<proteinExistence type="predicted"/>
<evidence type="ECO:0000313" key="2">
    <source>
        <dbReference type="Proteomes" id="UP000735302"/>
    </source>
</evidence>
<dbReference type="Proteomes" id="UP000735302">
    <property type="component" value="Unassembled WGS sequence"/>
</dbReference>
<organism evidence="1 2">
    <name type="scientific">Plakobranchus ocellatus</name>
    <dbReference type="NCBI Taxonomy" id="259542"/>
    <lineage>
        <taxon>Eukaryota</taxon>
        <taxon>Metazoa</taxon>
        <taxon>Spiralia</taxon>
        <taxon>Lophotrochozoa</taxon>
        <taxon>Mollusca</taxon>
        <taxon>Gastropoda</taxon>
        <taxon>Heterobranchia</taxon>
        <taxon>Euthyneura</taxon>
        <taxon>Panpulmonata</taxon>
        <taxon>Sacoglossa</taxon>
        <taxon>Placobranchoidea</taxon>
        <taxon>Plakobranchidae</taxon>
        <taxon>Plakobranchus</taxon>
    </lineage>
</organism>
<name>A0AAV4BJT4_9GAST</name>
<keyword evidence="2" id="KW-1185">Reference proteome</keyword>
<reference evidence="1 2" key="1">
    <citation type="journal article" date="2021" name="Elife">
        <title>Chloroplast acquisition without the gene transfer in kleptoplastic sea slugs, Plakobranchus ocellatus.</title>
        <authorList>
            <person name="Maeda T."/>
            <person name="Takahashi S."/>
            <person name="Yoshida T."/>
            <person name="Shimamura S."/>
            <person name="Takaki Y."/>
            <person name="Nagai Y."/>
            <person name="Toyoda A."/>
            <person name="Suzuki Y."/>
            <person name="Arimoto A."/>
            <person name="Ishii H."/>
            <person name="Satoh N."/>
            <person name="Nishiyama T."/>
            <person name="Hasebe M."/>
            <person name="Maruyama T."/>
            <person name="Minagawa J."/>
            <person name="Obokata J."/>
            <person name="Shigenobu S."/>
        </authorList>
    </citation>
    <scope>NUCLEOTIDE SEQUENCE [LARGE SCALE GENOMIC DNA]</scope>
</reference>
<evidence type="ECO:0000313" key="1">
    <source>
        <dbReference type="EMBL" id="GFO19428.1"/>
    </source>
</evidence>
<accession>A0AAV4BJT4</accession>
<gene>
    <name evidence="1" type="ORF">PoB_004593300</name>
</gene>
<comment type="caution">
    <text evidence="1">The sequence shown here is derived from an EMBL/GenBank/DDBJ whole genome shotgun (WGS) entry which is preliminary data.</text>
</comment>
<dbReference type="AlphaFoldDB" id="A0AAV4BJT4"/>
<sequence length="221" mass="24925">MNGCDTTLRLFGVAKRLPLKKIKTDADFKTAAETFCTKGKTTADTIASGERALISLYEGRAGDTLDMLRYKRFWEKVTSSITTVQVRSLPPTSSAAKYHSLRVYLKVQDWIDTTCDLQPEVWGWQLSSGRLDPCTADLPPAPELLLKMIRCNCKSDCRSKRCTSRKHGRNIKLLFKRDLHCLECAQSADLTRGCATSKPIPATYLNSRWQMDLKKMPPCKV</sequence>
<dbReference type="EMBL" id="BLXT01005065">
    <property type="protein sequence ID" value="GFO19428.1"/>
    <property type="molecule type" value="Genomic_DNA"/>
</dbReference>
<protein>
    <submittedName>
        <fullName evidence="1">Uncharacterized protein</fullName>
    </submittedName>
</protein>